<sequence>MQKVLLAGASGYIGGHLIEKLKTDYDVIAISRNIENKKNERNVTWKSADLFDLNKITEVMRDIDIVIYLVHPMMPSAKLTQAKFEDMDALLADNFGRAAQKNNVKHIVFLNGLIPESDNVSIHLRNRLECEAILGSYGVPVRTLQAGRIIGGAIDFKESIRMALEKEKKVSKHTIKDVRAISRVTFPNDMTMSNLVEVYAKFLNNMTLHVINCHLDDNHFTITVPFLNKELLLLQKDHAVSDYDYVLYRIVGGDLTRNSSRGNARLEFRRLPDSDECIIALQEYEPTLPWWVYKHTQAKVHETVMNLFACKLKMSHHSQGNYTVKKLIVPAFVVMGVILLKKKWRKKAMSNVE</sequence>
<dbReference type="Pfam" id="PF13460">
    <property type="entry name" value="NAD_binding_10"/>
    <property type="match status" value="1"/>
</dbReference>
<dbReference type="AlphaFoldDB" id="A0A3E0IMT5"/>
<dbReference type="GO" id="GO:0004029">
    <property type="term" value="F:aldehyde dehydrogenase (NAD+) activity"/>
    <property type="evidence" value="ECO:0007669"/>
    <property type="project" value="TreeGrafter"/>
</dbReference>
<dbReference type="PANTHER" id="PTHR48079">
    <property type="entry name" value="PROTEIN YEEZ"/>
    <property type="match status" value="1"/>
</dbReference>
<dbReference type="InterPro" id="IPR036291">
    <property type="entry name" value="NAD(P)-bd_dom_sf"/>
</dbReference>
<evidence type="ECO:0000259" key="1">
    <source>
        <dbReference type="Pfam" id="PF13460"/>
    </source>
</evidence>
<dbReference type="InterPro" id="IPR016040">
    <property type="entry name" value="NAD(P)-bd_dom"/>
</dbReference>
<dbReference type="Proteomes" id="UP000256562">
    <property type="component" value="Unassembled WGS sequence"/>
</dbReference>
<dbReference type="EMBL" id="QKXQ01000453">
    <property type="protein sequence ID" value="REH92822.1"/>
    <property type="molecule type" value="Genomic_DNA"/>
</dbReference>
<comment type="caution">
    <text evidence="2">The sequence shown here is derived from an EMBL/GenBank/DDBJ whole genome shotgun (WGS) entry which is preliminary data.</text>
</comment>
<reference evidence="2 3" key="1">
    <citation type="journal article" date="2018" name="Vet. Microbiol.">
        <title>Characterisation of Staphylococcus felis isolated from cats using whole genome sequencing.</title>
        <authorList>
            <person name="Worthing K."/>
            <person name="Pang S."/>
            <person name="Trott D.J."/>
            <person name="Abraham S."/>
            <person name="Coombs G.W."/>
            <person name="Jordan D."/>
            <person name="McIntyre L."/>
            <person name="Davies M.R."/>
            <person name="Norris J."/>
        </authorList>
    </citation>
    <scope>NUCLEOTIDE SEQUENCE [LARGE SCALE GENOMIC DNA]</scope>
    <source>
        <strain evidence="2 3">F9</strain>
    </source>
</reference>
<evidence type="ECO:0000313" key="2">
    <source>
        <dbReference type="EMBL" id="REH92822.1"/>
    </source>
</evidence>
<proteinExistence type="predicted"/>
<dbReference type="InterPro" id="IPR051783">
    <property type="entry name" value="NAD(P)-dependent_oxidoreduct"/>
</dbReference>
<evidence type="ECO:0000313" key="3">
    <source>
        <dbReference type="Proteomes" id="UP000256562"/>
    </source>
</evidence>
<dbReference type="GO" id="GO:0005737">
    <property type="term" value="C:cytoplasm"/>
    <property type="evidence" value="ECO:0007669"/>
    <property type="project" value="TreeGrafter"/>
</dbReference>
<organism evidence="2 3">
    <name type="scientific">Staphylococcus felis</name>
    <dbReference type="NCBI Taxonomy" id="46127"/>
    <lineage>
        <taxon>Bacteria</taxon>
        <taxon>Bacillati</taxon>
        <taxon>Bacillota</taxon>
        <taxon>Bacilli</taxon>
        <taxon>Bacillales</taxon>
        <taxon>Staphylococcaceae</taxon>
        <taxon>Staphylococcus</taxon>
    </lineage>
</organism>
<protein>
    <submittedName>
        <fullName evidence="2">NmrA family protein</fullName>
    </submittedName>
</protein>
<dbReference type="PANTHER" id="PTHR48079:SF6">
    <property type="entry name" value="NAD(P)-BINDING DOMAIN-CONTAINING PROTEIN-RELATED"/>
    <property type="match status" value="1"/>
</dbReference>
<dbReference type="Gene3D" id="3.40.50.720">
    <property type="entry name" value="NAD(P)-binding Rossmann-like Domain"/>
    <property type="match status" value="1"/>
</dbReference>
<dbReference type="OrthoDB" id="9774199at2"/>
<dbReference type="RefSeq" id="WP_116094852.1">
    <property type="nucleotide sequence ID" value="NZ_QKXQ01000453.1"/>
</dbReference>
<name>A0A3E0IMT5_9STAP</name>
<feature type="domain" description="NAD(P)-binding" evidence="1">
    <location>
        <begin position="8"/>
        <end position="112"/>
    </location>
</feature>
<gene>
    <name evidence="2" type="ORF">DOS83_09860</name>
</gene>
<accession>A0A3E0IMT5</accession>
<dbReference type="SUPFAM" id="SSF51735">
    <property type="entry name" value="NAD(P)-binding Rossmann-fold domains"/>
    <property type="match status" value="1"/>
</dbReference>